<evidence type="ECO:0000313" key="2">
    <source>
        <dbReference type="Proteomes" id="UP000186895"/>
    </source>
</evidence>
<dbReference type="EMBL" id="FTMN01000014">
    <property type="protein sequence ID" value="SIR02589.1"/>
    <property type="molecule type" value="Genomic_DNA"/>
</dbReference>
<keyword evidence="2" id="KW-1185">Reference proteome</keyword>
<dbReference type="STRING" id="49186.SAMN05421647_11465"/>
<protein>
    <submittedName>
        <fullName evidence="1">Uncharacterized protein</fullName>
    </submittedName>
</protein>
<dbReference type="RefSeq" id="WP_076466326.1">
    <property type="nucleotide sequence ID" value="NZ_FTMN01000014.1"/>
</dbReference>
<dbReference type="Proteomes" id="UP000186895">
    <property type="component" value="Unassembled WGS sequence"/>
</dbReference>
<name>A0A1N6XK39_9GAMM</name>
<dbReference type="AlphaFoldDB" id="A0A1N6XK39"/>
<reference evidence="2" key="1">
    <citation type="submission" date="2017-01" db="EMBL/GenBank/DDBJ databases">
        <authorList>
            <person name="Varghese N."/>
            <person name="Submissions S."/>
        </authorList>
    </citation>
    <scope>NUCLEOTIDE SEQUENCE [LARGE SCALE GENOMIC DNA]</scope>
    <source>
        <strain evidence="2">DSM 7027</strain>
    </source>
</reference>
<sequence>MRSNIDHDDITYCIDQGFTEKQGSQMFVLFDIDALNENRISIATLPSNVRTALRVATQSAFTSYESDDEPSECVEIQVHCTNSATAMAETKMPFLINTVQPKADEYSFSVKRSKDGLSIRRRYVSSTPRSPITDKAHE</sequence>
<proteinExistence type="predicted"/>
<accession>A0A1N6XK39</accession>
<organism evidence="1 2">
    <name type="scientific">Marinobacterium stanieri</name>
    <dbReference type="NCBI Taxonomy" id="49186"/>
    <lineage>
        <taxon>Bacteria</taxon>
        <taxon>Pseudomonadati</taxon>
        <taxon>Pseudomonadota</taxon>
        <taxon>Gammaproteobacteria</taxon>
        <taxon>Oceanospirillales</taxon>
        <taxon>Oceanospirillaceae</taxon>
        <taxon>Marinobacterium</taxon>
    </lineage>
</organism>
<evidence type="ECO:0000313" key="1">
    <source>
        <dbReference type="EMBL" id="SIR02589.1"/>
    </source>
</evidence>
<gene>
    <name evidence="1" type="ORF">SAMN05421647_11465</name>
</gene>